<dbReference type="InterPro" id="IPR036465">
    <property type="entry name" value="vWFA_dom_sf"/>
</dbReference>
<dbReference type="Gene3D" id="1.20.120.1690">
    <property type="match status" value="1"/>
</dbReference>
<gene>
    <name evidence="2" type="ORF">FHX80_114377</name>
</gene>
<feature type="domain" description="VWFA" evidence="1">
    <location>
        <begin position="57"/>
        <end position="220"/>
    </location>
</feature>
<dbReference type="Pfam" id="PF13768">
    <property type="entry name" value="VWA_3"/>
    <property type="match status" value="1"/>
</dbReference>
<dbReference type="Proteomes" id="UP000318186">
    <property type="component" value="Unassembled WGS sequence"/>
</dbReference>
<dbReference type="EMBL" id="VIWW01000001">
    <property type="protein sequence ID" value="TWG05895.1"/>
    <property type="molecule type" value="Genomic_DNA"/>
</dbReference>
<dbReference type="Gene3D" id="2.60.40.3670">
    <property type="match status" value="1"/>
</dbReference>
<evidence type="ECO:0000313" key="3">
    <source>
        <dbReference type="Proteomes" id="UP000318186"/>
    </source>
</evidence>
<comment type="caution">
    <text evidence="2">The sequence shown here is derived from an EMBL/GenBank/DDBJ whole genome shotgun (WGS) entry which is preliminary data.</text>
</comment>
<accession>A0A561V2Q1</accession>
<dbReference type="Gene3D" id="3.40.50.410">
    <property type="entry name" value="von Willebrand factor, type A domain"/>
    <property type="match status" value="1"/>
</dbReference>
<dbReference type="InterPro" id="IPR002035">
    <property type="entry name" value="VWF_A"/>
</dbReference>
<proteinExistence type="predicted"/>
<reference evidence="2 3" key="1">
    <citation type="submission" date="2019-06" db="EMBL/GenBank/DDBJ databases">
        <title>Sequencing the genomes of 1000 actinobacteria strains.</title>
        <authorList>
            <person name="Klenk H.-P."/>
        </authorList>
    </citation>
    <scope>NUCLEOTIDE SEQUENCE [LARGE SCALE GENOMIC DNA]</scope>
    <source>
        <strain evidence="2 3">DSM 42059</strain>
    </source>
</reference>
<sequence length="475" mass="50645">MGVNDPLPAPRLPVGLKVSVDVQRDQQPHHDARIEAHLRVEATPVGPVDEVPAAELAVVIALDVAAERREAAAAALATALRALPDGLSFTVLGGADENGAPTGCYPLRGGWASADTAQKRRAAFSTGRIAGAAGDRPPTGYPVWLATARALFGERPLPVRHLLLITDGSSQDESDEADLDDSALQSELRRCAGRFTADVLALGSDWDPAPLLAVVERLHGDPVDAPDRFGPAVTEAVRRIRRVRSPELPVSVTVRPVVRGVTLTENAPRGQVLEPVHRREEPRRFDFPTRPWESGARDYLLTLHVDASTDPLGVLLQLATVSVGDSTAALLVRWLPPGVAVGAGTADGGLGTRTMNVAERMRAALACGYDALDPMSRGEAERQFGLAVRLADEIGATWVLDLVREVAEILDGPQGVVRVGPTVDHATVRLGRLHIGADHRLELPGRAPAEPVRCPDCRHPAGPSARYCIVCGRRF</sequence>
<name>A0A561V2Q1_9ACTN</name>
<protein>
    <submittedName>
        <fullName evidence="2">von Willebrand factor type A domain-containing protein</fullName>
    </submittedName>
</protein>
<evidence type="ECO:0000313" key="2">
    <source>
        <dbReference type="EMBL" id="TWG05895.1"/>
    </source>
</evidence>
<organism evidence="2 3">
    <name type="scientific">Streptomyces brevispora</name>
    <dbReference type="NCBI Taxonomy" id="887462"/>
    <lineage>
        <taxon>Bacteria</taxon>
        <taxon>Bacillati</taxon>
        <taxon>Actinomycetota</taxon>
        <taxon>Actinomycetes</taxon>
        <taxon>Kitasatosporales</taxon>
        <taxon>Streptomycetaceae</taxon>
        <taxon>Streptomyces</taxon>
    </lineage>
</organism>
<evidence type="ECO:0000259" key="1">
    <source>
        <dbReference type="Pfam" id="PF13768"/>
    </source>
</evidence>
<dbReference type="AlphaFoldDB" id="A0A561V2Q1"/>
<dbReference type="RefSeq" id="WP_244318372.1">
    <property type="nucleotide sequence ID" value="NZ_VIWW01000001.1"/>
</dbReference>